<reference evidence="1 2" key="1">
    <citation type="submission" date="2016-10" db="EMBL/GenBank/DDBJ databases">
        <authorList>
            <person name="de Groot N.N."/>
        </authorList>
    </citation>
    <scope>NUCLEOTIDE SEQUENCE [LARGE SCALE GENOMIC DNA]</scope>
    <source>
        <strain evidence="1 2">DSM 45514</strain>
    </source>
</reference>
<protein>
    <submittedName>
        <fullName evidence="1">Uncharacterized protein</fullName>
    </submittedName>
</protein>
<organism evidence="1 2">
    <name type="scientific">Melghirimyces thermohalophilus</name>
    <dbReference type="NCBI Taxonomy" id="1236220"/>
    <lineage>
        <taxon>Bacteria</taxon>
        <taxon>Bacillati</taxon>
        <taxon>Bacillota</taxon>
        <taxon>Bacilli</taxon>
        <taxon>Bacillales</taxon>
        <taxon>Thermoactinomycetaceae</taxon>
        <taxon>Melghirimyces</taxon>
    </lineage>
</organism>
<sequence length="73" mass="8064">MVWNYWTDMDNRLRQFVGRTVQVAVSEGETVQGQLVGVSEAAFTIQTAPPPGYGSPNLVTYVMQNIGYVRVLG</sequence>
<dbReference type="Proteomes" id="UP000199387">
    <property type="component" value="Unassembled WGS sequence"/>
</dbReference>
<dbReference type="AlphaFoldDB" id="A0A1G6KT98"/>
<name>A0A1G6KT98_9BACL</name>
<dbReference type="OrthoDB" id="2471269at2"/>
<dbReference type="RefSeq" id="WP_091567715.1">
    <property type="nucleotide sequence ID" value="NZ_FMZA01000006.1"/>
</dbReference>
<dbReference type="EMBL" id="FMZA01000006">
    <property type="protein sequence ID" value="SDC34319.1"/>
    <property type="molecule type" value="Genomic_DNA"/>
</dbReference>
<keyword evidence="2" id="KW-1185">Reference proteome</keyword>
<accession>A0A1G6KT98</accession>
<dbReference type="STRING" id="1236220.SAMN04488112_106153"/>
<gene>
    <name evidence="1" type="ORF">SAMN04488112_106153</name>
</gene>
<proteinExistence type="predicted"/>
<evidence type="ECO:0000313" key="2">
    <source>
        <dbReference type="Proteomes" id="UP000199387"/>
    </source>
</evidence>
<evidence type="ECO:0000313" key="1">
    <source>
        <dbReference type="EMBL" id="SDC34319.1"/>
    </source>
</evidence>